<gene>
    <name evidence="11" type="ORF">ACFOEN_10715</name>
</gene>
<dbReference type="PRINTS" id="PR00344">
    <property type="entry name" value="BCTRLSENSOR"/>
</dbReference>
<dbReference type="InterPro" id="IPR013655">
    <property type="entry name" value="PAS_fold_3"/>
</dbReference>
<dbReference type="InterPro" id="IPR000700">
    <property type="entry name" value="PAS-assoc_C"/>
</dbReference>
<dbReference type="SUPFAM" id="SSF47384">
    <property type="entry name" value="Homodimeric domain of signal transducing histidine kinase"/>
    <property type="match status" value="1"/>
</dbReference>
<dbReference type="SUPFAM" id="SSF55785">
    <property type="entry name" value="PYP-like sensor domain (PAS domain)"/>
    <property type="match status" value="3"/>
</dbReference>
<organism evidence="11 12">
    <name type="scientific">Piscinibacterium candidicorallinum</name>
    <dbReference type="NCBI Taxonomy" id="1793872"/>
    <lineage>
        <taxon>Bacteria</taxon>
        <taxon>Pseudomonadati</taxon>
        <taxon>Pseudomonadota</taxon>
        <taxon>Betaproteobacteria</taxon>
        <taxon>Burkholderiales</taxon>
        <taxon>Piscinibacterium</taxon>
    </lineage>
</organism>
<dbReference type="PROSITE" id="PS50110">
    <property type="entry name" value="RESPONSE_REGULATORY"/>
    <property type="match status" value="1"/>
</dbReference>
<dbReference type="RefSeq" id="WP_377303752.1">
    <property type="nucleotide sequence ID" value="NZ_CP180191.1"/>
</dbReference>
<dbReference type="EMBL" id="JBHRTI010000004">
    <property type="protein sequence ID" value="MFC3148114.1"/>
    <property type="molecule type" value="Genomic_DNA"/>
</dbReference>
<dbReference type="Pfam" id="PF02518">
    <property type="entry name" value="HATPase_c"/>
    <property type="match status" value="1"/>
</dbReference>
<dbReference type="PANTHER" id="PTHR43047">
    <property type="entry name" value="TWO-COMPONENT HISTIDINE PROTEIN KINASE"/>
    <property type="match status" value="1"/>
</dbReference>
<dbReference type="SUPFAM" id="SSF52172">
    <property type="entry name" value="CheY-like"/>
    <property type="match status" value="1"/>
</dbReference>
<dbReference type="InterPro" id="IPR003661">
    <property type="entry name" value="HisK_dim/P_dom"/>
</dbReference>
<evidence type="ECO:0000256" key="3">
    <source>
        <dbReference type="ARBA" id="ARBA00022553"/>
    </source>
</evidence>
<comment type="catalytic activity">
    <reaction evidence="1">
        <text>ATP + protein L-histidine = ADP + protein N-phospho-L-histidine.</text>
        <dbReference type="EC" id="2.7.13.3"/>
    </reaction>
</comment>
<evidence type="ECO:0000256" key="4">
    <source>
        <dbReference type="ARBA" id="ARBA00022679"/>
    </source>
</evidence>
<feature type="domain" description="Histidine kinase" evidence="7">
    <location>
        <begin position="414"/>
        <end position="635"/>
    </location>
</feature>
<dbReference type="Gene3D" id="3.30.565.10">
    <property type="entry name" value="Histidine kinase-like ATPase, C-terminal domain"/>
    <property type="match status" value="1"/>
</dbReference>
<dbReference type="InterPro" id="IPR003594">
    <property type="entry name" value="HATPase_dom"/>
</dbReference>
<dbReference type="InterPro" id="IPR036097">
    <property type="entry name" value="HisK_dim/P_sf"/>
</dbReference>
<dbReference type="NCBIfam" id="TIGR00229">
    <property type="entry name" value="sensory_box"/>
    <property type="match status" value="2"/>
</dbReference>
<dbReference type="CDD" id="cd17546">
    <property type="entry name" value="REC_hyHK_CKI1_RcsC-like"/>
    <property type="match status" value="1"/>
</dbReference>
<feature type="domain" description="PAC" evidence="10">
    <location>
        <begin position="345"/>
        <end position="397"/>
    </location>
</feature>
<feature type="domain" description="PAC" evidence="10">
    <location>
        <begin position="84"/>
        <end position="137"/>
    </location>
</feature>
<dbReference type="InterPro" id="IPR005467">
    <property type="entry name" value="His_kinase_dom"/>
</dbReference>
<feature type="domain" description="Response regulatory" evidence="8">
    <location>
        <begin position="658"/>
        <end position="775"/>
    </location>
</feature>
<feature type="modified residue" description="4-aspartylphosphate" evidence="6">
    <location>
        <position position="708"/>
    </location>
</feature>
<dbReference type="Gene3D" id="3.30.450.20">
    <property type="entry name" value="PAS domain"/>
    <property type="match status" value="3"/>
</dbReference>
<keyword evidence="12" id="KW-1185">Reference proteome</keyword>
<dbReference type="PROSITE" id="PS50109">
    <property type="entry name" value="HIS_KIN"/>
    <property type="match status" value="1"/>
</dbReference>
<dbReference type="InterPro" id="IPR001610">
    <property type="entry name" value="PAC"/>
</dbReference>
<evidence type="ECO:0000259" key="7">
    <source>
        <dbReference type="PROSITE" id="PS50109"/>
    </source>
</evidence>
<protein>
    <recommendedName>
        <fullName evidence="2">histidine kinase</fullName>
        <ecNumber evidence="2">2.7.13.3</ecNumber>
    </recommendedName>
</protein>
<feature type="domain" description="PAS" evidence="9">
    <location>
        <begin position="138"/>
        <end position="201"/>
    </location>
</feature>
<dbReference type="Gene3D" id="3.40.50.2300">
    <property type="match status" value="1"/>
</dbReference>
<evidence type="ECO:0000259" key="8">
    <source>
        <dbReference type="PROSITE" id="PS50110"/>
    </source>
</evidence>
<dbReference type="InterPro" id="IPR000014">
    <property type="entry name" value="PAS"/>
</dbReference>
<evidence type="ECO:0000259" key="10">
    <source>
        <dbReference type="PROSITE" id="PS50113"/>
    </source>
</evidence>
<dbReference type="SMART" id="SM00091">
    <property type="entry name" value="PAS"/>
    <property type="match status" value="3"/>
</dbReference>
<dbReference type="PROSITE" id="PS50112">
    <property type="entry name" value="PAS"/>
    <property type="match status" value="2"/>
</dbReference>
<evidence type="ECO:0000256" key="5">
    <source>
        <dbReference type="ARBA" id="ARBA00022777"/>
    </source>
</evidence>
<keyword evidence="5" id="KW-0418">Kinase</keyword>
<dbReference type="SMART" id="SM00387">
    <property type="entry name" value="HATPase_c"/>
    <property type="match status" value="1"/>
</dbReference>
<proteinExistence type="predicted"/>
<reference evidence="12" key="1">
    <citation type="journal article" date="2019" name="Int. J. Syst. Evol. Microbiol.">
        <title>The Global Catalogue of Microorganisms (GCM) 10K type strain sequencing project: providing services to taxonomists for standard genome sequencing and annotation.</title>
        <authorList>
            <consortium name="The Broad Institute Genomics Platform"/>
            <consortium name="The Broad Institute Genome Sequencing Center for Infectious Disease"/>
            <person name="Wu L."/>
            <person name="Ma J."/>
        </authorList>
    </citation>
    <scope>NUCLEOTIDE SEQUENCE [LARGE SCALE GENOMIC DNA]</scope>
    <source>
        <strain evidence="12">KCTC 52168</strain>
    </source>
</reference>
<dbReference type="SUPFAM" id="SSF55874">
    <property type="entry name" value="ATPase domain of HSP90 chaperone/DNA topoisomerase II/histidine kinase"/>
    <property type="match status" value="1"/>
</dbReference>
<dbReference type="EC" id="2.7.13.3" evidence="2"/>
<dbReference type="Gene3D" id="2.10.70.100">
    <property type="match status" value="1"/>
</dbReference>
<dbReference type="SMART" id="SM00086">
    <property type="entry name" value="PAC"/>
    <property type="match status" value="3"/>
</dbReference>
<dbReference type="InterPro" id="IPR011006">
    <property type="entry name" value="CheY-like_superfamily"/>
</dbReference>
<dbReference type="Gene3D" id="1.10.287.130">
    <property type="match status" value="1"/>
</dbReference>
<dbReference type="SMART" id="SM00388">
    <property type="entry name" value="HisKA"/>
    <property type="match status" value="1"/>
</dbReference>
<dbReference type="CDD" id="cd00130">
    <property type="entry name" value="PAS"/>
    <property type="match status" value="3"/>
</dbReference>
<comment type="caution">
    <text evidence="11">The sequence shown here is derived from an EMBL/GenBank/DDBJ whole genome shotgun (WGS) entry which is preliminary data.</text>
</comment>
<dbReference type="PANTHER" id="PTHR43047:SF72">
    <property type="entry name" value="OSMOSENSING HISTIDINE PROTEIN KINASE SLN1"/>
    <property type="match status" value="1"/>
</dbReference>
<dbReference type="SMART" id="SM00448">
    <property type="entry name" value="REC"/>
    <property type="match status" value="1"/>
</dbReference>
<keyword evidence="3 6" id="KW-0597">Phosphoprotein</keyword>
<name>A0ABV7H2H7_9BURK</name>
<dbReference type="CDD" id="cd00082">
    <property type="entry name" value="HisKA"/>
    <property type="match status" value="1"/>
</dbReference>
<evidence type="ECO:0000256" key="6">
    <source>
        <dbReference type="PROSITE-ProRule" id="PRU00169"/>
    </source>
</evidence>
<feature type="domain" description="PAC" evidence="10">
    <location>
        <begin position="214"/>
        <end position="267"/>
    </location>
</feature>
<dbReference type="InterPro" id="IPR035965">
    <property type="entry name" value="PAS-like_dom_sf"/>
</dbReference>
<dbReference type="Pfam" id="PF00512">
    <property type="entry name" value="HisKA"/>
    <property type="match status" value="1"/>
</dbReference>
<dbReference type="Pfam" id="PF00072">
    <property type="entry name" value="Response_reg"/>
    <property type="match status" value="1"/>
</dbReference>
<keyword evidence="4" id="KW-0808">Transferase</keyword>
<accession>A0ABV7H2H7</accession>
<dbReference type="InterPro" id="IPR004358">
    <property type="entry name" value="Sig_transdc_His_kin-like_C"/>
</dbReference>
<dbReference type="InterPro" id="IPR001789">
    <property type="entry name" value="Sig_transdc_resp-reg_receiver"/>
</dbReference>
<evidence type="ECO:0000256" key="1">
    <source>
        <dbReference type="ARBA" id="ARBA00000085"/>
    </source>
</evidence>
<evidence type="ECO:0000259" key="9">
    <source>
        <dbReference type="PROSITE" id="PS50112"/>
    </source>
</evidence>
<dbReference type="Pfam" id="PF08447">
    <property type="entry name" value="PAS_3"/>
    <property type="match status" value="3"/>
</dbReference>
<evidence type="ECO:0000313" key="11">
    <source>
        <dbReference type="EMBL" id="MFC3148114.1"/>
    </source>
</evidence>
<sequence length="777" mass="86335">MHQPDPSFPDRLYRLAIEGLGDGLWCWTVGTGKVEYSESYGRLLGYEDADQFRREFEFERAIHPDDHHALIDAIRGSVQGRGPVNAEFRLRSRDGSYHWYLGRGHTLPPDETCAVPRFLGVIKNIDARKHAELALRASEARWMLMDDTDDEASWSWDAESGRRVFSETWYRMMGYAPGSMDGDLYKTYDLVHPDDRDRVTERGHAVQGGARPPGLVETRVRHADGSYRWIAARSRTIERDADGKPLRMVGVHRDVTAFRQTEDRLAAALVRLNMAVQAAGLGVWEVDYLSQTSHWDARTQEIYGADEESYPRRMDEWVKHVHEEDIARLSDTIKRARAEPDRPGYEVDFRILNRKQELRWVRLFVRFRRNAAGEAIGAYGVAMDTTELRRLRDNEEERLRLLAASQAKTDLLARVSHELRTPLNAMLGMAQILQEQLGTRLTPQQFEYIEHLQTAGWHLTSLVDDLLDIAGIEQGQARVSLRPVALTGAIAELGMLQGAARKAGLHLQLPAAAGIEGLSVQADPRRLRQILLNLLSNSLKYTPAGGRVELEVDGPDEAGMIHMTVIDNGPGMTSDQLTGAFEPFNRLGMESSSIPGAGLGLPLARTLASEMGGDLIARSQPGEGSRFSLVLAATVPERSAGLHDQATHARPLQPAWRSALLVEDNSVNQIVISELLRLCGVQTVLTASSGTQALALLREQTVDIALLDMNLPDMTGLDVFVAIQADERLAHLPSLMITADAAPALREHALRKGVSGFLTKPVALDALKTELSRLRTA</sequence>
<feature type="domain" description="PAS" evidence="9">
    <location>
        <begin position="9"/>
        <end position="81"/>
    </location>
</feature>
<evidence type="ECO:0000256" key="2">
    <source>
        <dbReference type="ARBA" id="ARBA00012438"/>
    </source>
</evidence>
<dbReference type="InterPro" id="IPR036890">
    <property type="entry name" value="HATPase_C_sf"/>
</dbReference>
<evidence type="ECO:0000313" key="12">
    <source>
        <dbReference type="Proteomes" id="UP001595556"/>
    </source>
</evidence>
<dbReference type="PROSITE" id="PS50113">
    <property type="entry name" value="PAC"/>
    <property type="match status" value="3"/>
</dbReference>
<dbReference type="Proteomes" id="UP001595556">
    <property type="component" value="Unassembled WGS sequence"/>
</dbReference>